<comment type="similarity">
    <text evidence="1">Belongs to the DNA polymerase type-B family.</text>
</comment>
<evidence type="ECO:0000256" key="6">
    <source>
        <dbReference type="ARBA" id="ARBA00022932"/>
    </source>
</evidence>
<dbReference type="Pfam" id="PF03175">
    <property type="entry name" value="DNA_pol_B_2"/>
    <property type="match status" value="1"/>
</dbReference>
<gene>
    <name evidence="10" type="ORF">Pfra01_000709300</name>
</gene>
<comment type="caution">
    <text evidence="10">The sequence shown here is derived from an EMBL/GenBank/DDBJ whole genome shotgun (WGS) entry which is preliminary data.</text>
</comment>
<protein>
    <recommendedName>
        <fullName evidence="2">DNA-directed DNA polymerase</fullName>
        <ecNumber evidence="2">2.7.7.7</ecNumber>
    </recommendedName>
</protein>
<evidence type="ECO:0000256" key="1">
    <source>
        <dbReference type="ARBA" id="ARBA00005755"/>
    </source>
</evidence>
<organism evidence="10 11">
    <name type="scientific">Phytophthora fragariaefolia</name>
    <dbReference type="NCBI Taxonomy" id="1490495"/>
    <lineage>
        <taxon>Eukaryota</taxon>
        <taxon>Sar</taxon>
        <taxon>Stramenopiles</taxon>
        <taxon>Oomycota</taxon>
        <taxon>Peronosporomycetes</taxon>
        <taxon>Peronosporales</taxon>
        <taxon>Peronosporaceae</taxon>
        <taxon>Phytophthora</taxon>
    </lineage>
</organism>
<proteinExistence type="inferred from homology"/>
<feature type="domain" description="DNA-directed DNA polymerase family B mitochondria/virus" evidence="9">
    <location>
        <begin position="455"/>
        <end position="650"/>
    </location>
</feature>
<dbReference type="GO" id="GO:0003887">
    <property type="term" value="F:DNA-directed DNA polymerase activity"/>
    <property type="evidence" value="ECO:0007669"/>
    <property type="project" value="UniProtKB-KW"/>
</dbReference>
<keyword evidence="4" id="KW-0548">Nucleotidyltransferase</keyword>
<evidence type="ECO:0000256" key="7">
    <source>
        <dbReference type="ARBA" id="ARBA00023125"/>
    </source>
</evidence>
<keyword evidence="7" id="KW-0238">DNA-binding</keyword>
<dbReference type="OrthoDB" id="10265614at2759"/>
<evidence type="ECO:0000256" key="3">
    <source>
        <dbReference type="ARBA" id="ARBA00022679"/>
    </source>
</evidence>
<keyword evidence="6" id="KW-0239">DNA-directed DNA polymerase</keyword>
<dbReference type="AlphaFoldDB" id="A0A9W6UF14"/>
<evidence type="ECO:0000313" key="11">
    <source>
        <dbReference type="Proteomes" id="UP001165121"/>
    </source>
</evidence>
<dbReference type="GO" id="GO:0006260">
    <property type="term" value="P:DNA replication"/>
    <property type="evidence" value="ECO:0007669"/>
    <property type="project" value="UniProtKB-KW"/>
</dbReference>
<dbReference type="PANTHER" id="PTHR48144">
    <property type="entry name" value="DNA-DIRECTED DNA POLYMERASE"/>
    <property type="match status" value="1"/>
</dbReference>
<dbReference type="EMBL" id="BSXT01000620">
    <property type="protein sequence ID" value="GMF31197.1"/>
    <property type="molecule type" value="Genomic_DNA"/>
</dbReference>
<comment type="catalytic activity">
    <reaction evidence="8">
        <text>DNA(n) + a 2'-deoxyribonucleoside 5'-triphosphate = DNA(n+1) + diphosphate</text>
        <dbReference type="Rhea" id="RHEA:22508"/>
        <dbReference type="Rhea" id="RHEA-COMP:17339"/>
        <dbReference type="Rhea" id="RHEA-COMP:17340"/>
        <dbReference type="ChEBI" id="CHEBI:33019"/>
        <dbReference type="ChEBI" id="CHEBI:61560"/>
        <dbReference type="ChEBI" id="CHEBI:173112"/>
        <dbReference type="EC" id="2.7.7.7"/>
    </reaction>
</comment>
<keyword evidence="11" id="KW-1185">Reference proteome</keyword>
<dbReference type="GO" id="GO:0003677">
    <property type="term" value="F:DNA binding"/>
    <property type="evidence" value="ECO:0007669"/>
    <property type="project" value="UniProtKB-KW"/>
</dbReference>
<evidence type="ECO:0000256" key="2">
    <source>
        <dbReference type="ARBA" id="ARBA00012417"/>
    </source>
</evidence>
<dbReference type="GO" id="GO:0000166">
    <property type="term" value="F:nucleotide binding"/>
    <property type="evidence" value="ECO:0007669"/>
    <property type="project" value="InterPro"/>
</dbReference>
<reference evidence="10" key="1">
    <citation type="submission" date="2023-04" db="EMBL/GenBank/DDBJ databases">
        <title>Phytophthora fragariaefolia NBRC 109709.</title>
        <authorList>
            <person name="Ichikawa N."/>
            <person name="Sato H."/>
            <person name="Tonouchi N."/>
        </authorList>
    </citation>
    <scope>NUCLEOTIDE SEQUENCE</scope>
    <source>
        <strain evidence="10">NBRC 109709</strain>
    </source>
</reference>
<keyword evidence="3" id="KW-0808">Transferase</keyword>
<dbReference type="Proteomes" id="UP001165121">
    <property type="component" value="Unassembled WGS sequence"/>
</dbReference>
<dbReference type="SUPFAM" id="SSF53098">
    <property type="entry name" value="Ribonuclease H-like"/>
    <property type="match status" value="1"/>
</dbReference>
<sequence>MPITTALQNAQKHRRELYAFAKRNGLNVRWKMKTQMMESIVAPFKQAKASKIATAFKKAKLSTDKSYLDAINQTSGKVDVSLIRFNKIRKQIVSPGDKKLLIHIKGSDGRIEKSYHLNDRIVNMNNLFIDEENQYSSGADVELNILPTTNIETEWLPNPKSSRSERKNFFRYLTLAEYNLHAFQVYSDDFLIEDDYNENSFVPGESDDEDGANYPCFLFALYKAGAKPDLVKQISQTMFNSGATVDFIRKTAKAFNICISVKQFRIDQKAGRAKNDTTVYGDKRNTMFILGSVGEHLFAIAPTNIAKGALDNSELVAKHGRTDFRIKGGRAVFNDKKISFLDSYAVISYLYHHRESHLTPITQQNMPKLLNNKYQEVRSLTEGDFSASNFRLMGRVPGKEVKLGQAVLRAFNSKTRDYYDVRKYNVIYFDFETLVIDNVHVPCCVSKNLLWPYNAGFDARFLLKHMSYSSKDTNMIDCCSKIKQAHGFYKKREILIKDAMSFLAGGLSRLSKMFKDASSSLSLEKECFPHALINESNFRSLWPLEYHDSYESKDTFIDNATMIGAIIDGRLNCEMYATHYFNRDVDVLKVCFEAFRGLVMEEFDLDIYRFLSVSFLSLAFQHNEGFFDVCYEMNSVLLGFLRQGTVGGRVMARDNGKY</sequence>
<name>A0A9W6UF14_9STRA</name>
<evidence type="ECO:0000256" key="4">
    <source>
        <dbReference type="ARBA" id="ARBA00022695"/>
    </source>
</evidence>
<accession>A0A9W6UF14</accession>
<dbReference type="PANTHER" id="PTHR48144:SF2">
    <property type="entry name" value="DNA-DIRECTED DNA POLYMERASE"/>
    <property type="match status" value="1"/>
</dbReference>
<evidence type="ECO:0000259" key="9">
    <source>
        <dbReference type="Pfam" id="PF03175"/>
    </source>
</evidence>
<evidence type="ECO:0000256" key="8">
    <source>
        <dbReference type="ARBA" id="ARBA00049244"/>
    </source>
</evidence>
<dbReference type="InterPro" id="IPR012337">
    <property type="entry name" value="RNaseH-like_sf"/>
</dbReference>
<dbReference type="InterPro" id="IPR004868">
    <property type="entry name" value="DNA-dir_DNA_pol_B_mt/vir"/>
</dbReference>
<dbReference type="EC" id="2.7.7.7" evidence="2"/>
<evidence type="ECO:0000256" key="5">
    <source>
        <dbReference type="ARBA" id="ARBA00022705"/>
    </source>
</evidence>
<evidence type="ECO:0000313" key="10">
    <source>
        <dbReference type="EMBL" id="GMF31197.1"/>
    </source>
</evidence>
<keyword evidence="5" id="KW-0235">DNA replication</keyword>